<dbReference type="AlphaFoldDB" id="A0A4D7QKB3"/>
<protein>
    <submittedName>
        <fullName evidence="2">DUF1801 domain-containing protein</fullName>
    </submittedName>
</protein>
<proteinExistence type="predicted"/>
<dbReference type="InterPro" id="IPR014922">
    <property type="entry name" value="YdhG-like"/>
</dbReference>
<dbReference type="SUPFAM" id="SSF159888">
    <property type="entry name" value="YdhG-like"/>
    <property type="match status" value="1"/>
</dbReference>
<dbReference type="OrthoDB" id="3236524at2"/>
<reference evidence="2 3" key="1">
    <citation type="submission" date="2019-04" db="EMBL/GenBank/DDBJ databases">
        <title>Phreatobacter aquaticus sp. nov.</title>
        <authorList>
            <person name="Choi A."/>
            <person name="Baek K."/>
        </authorList>
    </citation>
    <scope>NUCLEOTIDE SEQUENCE [LARGE SCALE GENOMIC DNA]</scope>
    <source>
        <strain evidence="2 3">NMCR1094</strain>
    </source>
</reference>
<dbReference type="KEGG" id="paqt:E8L99_20955"/>
<organism evidence="2 3">
    <name type="scientific">Phreatobacter aquaticus</name>
    <dbReference type="NCBI Taxonomy" id="2570229"/>
    <lineage>
        <taxon>Bacteria</taxon>
        <taxon>Pseudomonadati</taxon>
        <taxon>Pseudomonadota</taxon>
        <taxon>Alphaproteobacteria</taxon>
        <taxon>Hyphomicrobiales</taxon>
        <taxon>Phreatobacteraceae</taxon>
        <taxon>Phreatobacter</taxon>
    </lineage>
</organism>
<evidence type="ECO:0000313" key="3">
    <source>
        <dbReference type="Proteomes" id="UP000298588"/>
    </source>
</evidence>
<keyword evidence="3" id="KW-1185">Reference proteome</keyword>
<sequence>MSASTAMAQCPTIDAYIVALPEAVRDVASSVRETIKKAAPGALEAMKYGMPVFQKAGASFIYFAVWKKHVGLYPIYRGTDDFEEAIGPYRVKKDTVQFPLDKPLPNELIARIVHSQLARLRSDNANNDA</sequence>
<accession>A0A4D7QKB3</accession>
<evidence type="ECO:0000259" key="1">
    <source>
        <dbReference type="Pfam" id="PF08818"/>
    </source>
</evidence>
<dbReference type="Pfam" id="PF08818">
    <property type="entry name" value="DUF1801"/>
    <property type="match status" value="1"/>
</dbReference>
<dbReference type="Gene3D" id="3.90.1150.200">
    <property type="match status" value="1"/>
</dbReference>
<gene>
    <name evidence="2" type="ORF">E8L99_20955</name>
</gene>
<evidence type="ECO:0000313" key="2">
    <source>
        <dbReference type="EMBL" id="QCK88048.1"/>
    </source>
</evidence>
<dbReference type="EMBL" id="CP039865">
    <property type="protein sequence ID" value="QCK88048.1"/>
    <property type="molecule type" value="Genomic_DNA"/>
</dbReference>
<dbReference type="Proteomes" id="UP000298588">
    <property type="component" value="Chromosome"/>
</dbReference>
<name>A0A4D7QKB3_9HYPH</name>
<feature type="domain" description="YdhG-like" evidence="1">
    <location>
        <begin position="25"/>
        <end position="115"/>
    </location>
</feature>